<evidence type="ECO:0000313" key="11">
    <source>
        <dbReference type="Proteomes" id="UP001345219"/>
    </source>
</evidence>
<dbReference type="GO" id="GO:1902025">
    <property type="term" value="P:nitrate import"/>
    <property type="evidence" value="ECO:0007669"/>
    <property type="project" value="TreeGrafter"/>
</dbReference>
<organism evidence="10 11">
    <name type="scientific">Trapa incisa</name>
    <dbReference type="NCBI Taxonomy" id="236973"/>
    <lineage>
        <taxon>Eukaryota</taxon>
        <taxon>Viridiplantae</taxon>
        <taxon>Streptophyta</taxon>
        <taxon>Embryophyta</taxon>
        <taxon>Tracheophyta</taxon>
        <taxon>Spermatophyta</taxon>
        <taxon>Magnoliopsida</taxon>
        <taxon>eudicotyledons</taxon>
        <taxon>Gunneridae</taxon>
        <taxon>Pentapetalae</taxon>
        <taxon>rosids</taxon>
        <taxon>malvids</taxon>
        <taxon>Myrtales</taxon>
        <taxon>Lythraceae</taxon>
        <taxon>Trapa</taxon>
    </lineage>
</organism>
<evidence type="ECO:0000256" key="2">
    <source>
        <dbReference type="ARBA" id="ARBA00008963"/>
    </source>
</evidence>
<dbReference type="GO" id="GO:1901371">
    <property type="term" value="P:regulation of leaf morphogenesis"/>
    <property type="evidence" value="ECO:0007669"/>
    <property type="project" value="TreeGrafter"/>
</dbReference>
<dbReference type="PANTHER" id="PTHR33348">
    <property type="entry name" value="PRECURSOR OF CEP5"/>
    <property type="match status" value="1"/>
</dbReference>
<dbReference type="EMBL" id="JAXIOK010000001">
    <property type="protein sequence ID" value="KAK4781062.1"/>
    <property type="molecule type" value="Genomic_DNA"/>
</dbReference>
<keyword evidence="5" id="KW-0372">Hormone</keyword>
<reference evidence="10 11" key="1">
    <citation type="journal article" date="2023" name="Hortic Res">
        <title>Pangenome of water caltrop reveals structural variations and asymmetric subgenome divergence after allopolyploidization.</title>
        <authorList>
            <person name="Zhang X."/>
            <person name="Chen Y."/>
            <person name="Wang L."/>
            <person name="Yuan Y."/>
            <person name="Fang M."/>
            <person name="Shi L."/>
            <person name="Lu R."/>
            <person name="Comes H.P."/>
            <person name="Ma Y."/>
            <person name="Chen Y."/>
            <person name="Huang G."/>
            <person name="Zhou Y."/>
            <person name="Zheng Z."/>
            <person name="Qiu Y."/>
        </authorList>
    </citation>
    <scope>NUCLEOTIDE SEQUENCE [LARGE SCALE GENOMIC DNA]</scope>
    <source>
        <tissue evidence="10">Roots</tissue>
    </source>
</reference>
<evidence type="ECO:0000256" key="8">
    <source>
        <dbReference type="SAM" id="MobiDB-lite"/>
    </source>
</evidence>
<comment type="caution">
    <text evidence="10">The sequence shown here is derived from an EMBL/GenBank/DDBJ whole genome shotgun (WGS) entry which is preliminary data.</text>
</comment>
<protein>
    <submittedName>
        <fullName evidence="10">Uncharacterized protein</fullName>
    </submittedName>
</protein>
<keyword evidence="4" id="KW-0964">Secreted</keyword>
<comment type="similarity">
    <text evidence="2">Belongs to the C-terminally encoded plant signaling peptide (CEP) family.</text>
</comment>
<feature type="chain" id="PRO_5042878772" evidence="9">
    <location>
        <begin position="29"/>
        <end position="92"/>
    </location>
</feature>
<keyword evidence="11" id="KW-1185">Reference proteome</keyword>
<evidence type="ECO:0000256" key="5">
    <source>
        <dbReference type="ARBA" id="ARBA00022702"/>
    </source>
</evidence>
<dbReference type="GO" id="GO:0048364">
    <property type="term" value="P:root development"/>
    <property type="evidence" value="ECO:0007669"/>
    <property type="project" value="InterPro"/>
</dbReference>
<keyword evidence="7" id="KW-0379">Hydroxylation</keyword>
<comment type="subcellular location">
    <subcellularLocation>
        <location evidence="1">Secreted</location>
        <location evidence="1">Extracellular space</location>
        <location evidence="1">Apoplast</location>
    </subcellularLocation>
</comment>
<evidence type="ECO:0000256" key="4">
    <source>
        <dbReference type="ARBA" id="ARBA00022525"/>
    </source>
</evidence>
<dbReference type="GO" id="GO:0048046">
    <property type="term" value="C:apoplast"/>
    <property type="evidence" value="ECO:0007669"/>
    <property type="project" value="UniProtKB-SubCell"/>
</dbReference>
<evidence type="ECO:0000256" key="1">
    <source>
        <dbReference type="ARBA" id="ARBA00004271"/>
    </source>
</evidence>
<dbReference type="AlphaFoldDB" id="A0AAN7L797"/>
<evidence type="ECO:0000256" key="6">
    <source>
        <dbReference type="ARBA" id="ARBA00022729"/>
    </source>
</evidence>
<evidence type="ECO:0000256" key="7">
    <source>
        <dbReference type="ARBA" id="ARBA00023278"/>
    </source>
</evidence>
<dbReference type="GO" id="GO:2000280">
    <property type="term" value="P:regulation of root development"/>
    <property type="evidence" value="ECO:0007669"/>
    <property type="project" value="TreeGrafter"/>
</dbReference>
<keyword evidence="3" id="KW-0052">Apoplast</keyword>
<sequence>MARNGPNVALSFLLIIFLSHELIISCVGGRNLKSHDKKAIGDAVSLKVDHHHHMPSPYFAKQEEGVSKAEELDDFRPTKPGHSPGVGHAINN</sequence>
<feature type="region of interest" description="Disordered" evidence="8">
    <location>
        <begin position="69"/>
        <end position="92"/>
    </location>
</feature>
<dbReference type="GO" id="GO:0005179">
    <property type="term" value="F:hormone activity"/>
    <property type="evidence" value="ECO:0007669"/>
    <property type="project" value="UniProtKB-KW"/>
</dbReference>
<dbReference type="InterPro" id="IPR033250">
    <property type="entry name" value="CEP"/>
</dbReference>
<dbReference type="PANTHER" id="PTHR33348:SF3">
    <property type="entry name" value="PRECURSOR OF CEP1"/>
    <property type="match status" value="1"/>
</dbReference>
<dbReference type="Proteomes" id="UP001345219">
    <property type="component" value="Chromosome 13"/>
</dbReference>
<dbReference type="GO" id="GO:0006995">
    <property type="term" value="P:cellular response to nitrogen starvation"/>
    <property type="evidence" value="ECO:0007669"/>
    <property type="project" value="UniProtKB-ARBA"/>
</dbReference>
<evidence type="ECO:0000313" key="10">
    <source>
        <dbReference type="EMBL" id="KAK4781062.1"/>
    </source>
</evidence>
<proteinExistence type="inferred from homology"/>
<gene>
    <name evidence="10" type="ORF">SAY87_017168</name>
</gene>
<evidence type="ECO:0000256" key="3">
    <source>
        <dbReference type="ARBA" id="ARBA00022523"/>
    </source>
</evidence>
<name>A0AAN7L797_9MYRT</name>
<accession>A0AAN7L797</accession>
<feature type="signal peptide" evidence="9">
    <location>
        <begin position="1"/>
        <end position="28"/>
    </location>
</feature>
<evidence type="ECO:0000256" key="9">
    <source>
        <dbReference type="SAM" id="SignalP"/>
    </source>
</evidence>
<keyword evidence="6 9" id="KW-0732">Signal</keyword>